<evidence type="ECO:0000313" key="1">
    <source>
        <dbReference type="EMBL" id="MBD2775007.1"/>
    </source>
</evidence>
<reference evidence="1" key="1">
    <citation type="submission" date="2020-09" db="EMBL/GenBank/DDBJ databases">
        <title>Iningainema tapete sp. nov. (Scytonemataceae, Cyanobacteria) from greenhouses in central Florida (USA) produces two types of nodularin with biosynthetic potential for microcystin-LR and anabaenopeptins.</title>
        <authorList>
            <person name="Berthold D.E."/>
            <person name="Lefler F.W."/>
            <person name="Huang I.-S."/>
            <person name="Abdulla H."/>
            <person name="Zimba P.V."/>
            <person name="Laughinghouse H.D. IV."/>
        </authorList>
    </citation>
    <scope>NUCLEOTIDE SEQUENCE</scope>
    <source>
        <strain evidence="1">BLCCT55</strain>
    </source>
</reference>
<evidence type="ECO:0000313" key="2">
    <source>
        <dbReference type="Proteomes" id="UP000629098"/>
    </source>
</evidence>
<comment type="caution">
    <text evidence="1">The sequence shown here is derived from an EMBL/GenBank/DDBJ whole genome shotgun (WGS) entry which is preliminary data.</text>
</comment>
<dbReference type="Proteomes" id="UP000629098">
    <property type="component" value="Unassembled WGS sequence"/>
</dbReference>
<organism evidence="1 2">
    <name type="scientific">Iningainema tapete BLCC-T55</name>
    <dbReference type="NCBI Taxonomy" id="2748662"/>
    <lineage>
        <taxon>Bacteria</taxon>
        <taxon>Bacillati</taxon>
        <taxon>Cyanobacteriota</taxon>
        <taxon>Cyanophyceae</taxon>
        <taxon>Nostocales</taxon>
        <taxon>Scytonemataceae</taxon>
        <taxon>Iningainema tapete</taxon>
    </lineage>
</organism>
<accession>A0A8J7BY43</accession>
<dbReference type="RefSeq" id="WP_190832823.1">
    <property type="nucleotide sequence ID" value="NZ_CAWPPI010000074.1"/>
</dbReference>
<dbReference type="EMBL" id="JACXAE010000074">
    <property type="protein sequence ID" value="MBD2775007.1"/>
    <property type="molecule type" value="Genomic_DNA"/>
</dbReference>
<dbReference type="AlphaFoldDB" id="A0A8J7BY43"/>
<protein>
    <submittedName>
        <fullName evidence="1">Uncharacterized protein</fullName>
    </submittedName>
</protein>
<name>A0A8J7BY43_9CYAN</name>
<keyword evidence="2" id="KW-1185">Reference proteome</keyword>
<sequence>MSMPSNPQIKVENRLLLALPTEEYEAQYLLYSIETCLFNICSQPTPPNKSCLS</sequence>
<proteinExistence type="predicted"/>
<gene>
    <name evidence="1" type="ORF">ICL16_23810</name>
</gene>